<protein>
    <submittedName>
        <fullName evidence="1">Uncharacterized protein</fullName>
    </submittedName>
</protein>
<gene>
    <name evidence="1" type="ORF">LCGC14_1860460</name>
</gene>
<accession>A0A0F9GW39</accession>
<dbReference type="EMBL" id="LAZR01018820">
    <property type="protein sequence ID" value="KKL94856.1"/>
    <property type="molecule type" value="Genomic_DNA"/>
</dbReference>
<organism evidence="1">
    <name type="scientific">marine sediment metagenome</name>
    <dbReference type="NCBI Taxonomy" id="412755"/>
    <lineage>
        <taxon>unclassified sequences</taxon>
        <taxon>metagenomes</taxon>
        <taxon>ecological metagenomes</taxon>
    </lineage>
</organism>
<dbReference type="AlphaFoldDB" id="A0A0F9GW39"/>
<dbReference type="SUPFAM" id="SSF57783">
    <property type="entry name" value="Zinc beta-ribbon"/>
    <property type="match status" value="1"/>
</dbReference>
<comment type="caution">
    <text evidence="1">The sequence shown here is derived from an EMBL/GenBank/DDBJ whole genome shotgun (WGS) entry which is preliminary data.</text>
</comment>
<evidence type="ECO:0000313" key="1">
    <source>
        <dbReference type="EMBL" id="KKL94856.1"/>
    </source>
</evidence>
<reference evidence="1" key="1">
    <citation type="journal article" date="2015" name="Nature">
        <title>Complex archaea that bridge the gap between prokaryotes and eukaryotes.</title>
        <authorList>
            <person name="Spang A."/>
            <person name="Saw J.H."/>
            <person name="Jorgensen S.L."/>
            <person name="Zaremba-Niedzwiedzka K."/>
            <person name="Martijn J."/>
            <person name="Lind A.E."/>
            <person name="van Eijk R."/>
            <person name="Schleper C."/>
            <person name="Guy L."/>
            <person name="Ettema T.J."/>
        </authorList>
    </citation>
    <scope>NUCLEOTIDE SEQUENCE</scope>
</reference>
<sequence>MGKIERWTYVQKAKRMEAIGGHIPCPVCLKPDGLSTWEGERNLKCQYCGARYDKKQRYIKNRVK</sequence>
<proteinExistence type="predicted"/>
<name>A0A0F9GW39_9ZZZZ</name>